<dbReference type="InterPro" id="IPR000836">
    <property type="entry name" value="PRTase_dom"/>
</dbReference>
<name>A0A0F9SCH1_9ZZZZ</name>
<sequence length="261" mass="27639">MKALLTAAANGGRALGWGLADLILPGVCVACGAAEASAELLCDHCNVRLLSLVALPYCVRCGATIGPNIPIHDEGCWACPTPLPRFVRAVRLGPYTGPLRMAVRDLKYRHHDAMRRRLGDLLASAVAAQCSQETFDMAVPVPAHWLRRLSRGCDHASRLARAVAGPLGAPVGHELLRIRSTPQQTRMSRSRRIANVRGAFAARDPKTLAGASVLLIDDVTTTGATANETAKVLLAAGALRVTLAVVAKAEPPTAYAEHLGR</sequence>
<reference evidence="4" key="1">
    <citation type="journal article" date="2015" name="Nature">
        <title>Complex archaea that bridge the gap between prokaryotes and eukaryotes.</title>
        <authorList>
            <person name="Spang A."/>
            <person name="Saw J.H."/>
            <person name="Jorgensen S.L."/>
            <person name="Zaremba-Niedzwiedzka K."/>
            <person name="Martijn J."/>
            <person name="Lind A.E."/>
            <person name="van Eijk R."/>
            <person name="Schleper C."/>
            <person name="Guy L."/>
            <person name="Ettema T.J."/>
        </authorList>
    </citation>
    <scope>NUCLEOTIDE SEQUENCE</scope>
</reference>
<comment type="caution">
    <text evidence="4">The sequence shown here is derived from an EMBL/GenBank/DDBJ whole genome shotgun (WGS) entry which is preliminary data.</text>
</comment>
<gene>
    <name evidence="4" type="ORF">LCGC14_0868250</name>
</gene>
<dbReference type="Pfam" id="PF18912">
    <property type="entry name" value="DZR_2"/>
    <property type="match status" value="1"/>
</dbReference>
<dbReference type="PANTHER" id="PTHR47505:SF1">
    <property type="entry name" value="DNA UTILIZATION PROTEIN YHGH"/>
    <property type="match status" value="1"/>
</dbReference>
<dbReference type="PANTHER" id="PTHR47505">
    <property type="entry name" value="DNA UTILIZATION PROTEIN YHGH"/>
    <property type="match status" value="1"/>
</dbReference>
<dbReference type="CDD" id="cd06223">
    <property type="entry name" value="PRTases_typeI"/>
    <property type="match status" value="1"/>
</dbReference>
<dbReference type="InterPro" id="IPR044005">
    <property type="entry name" value="DZR_2"/>
</dbReference>
<evidence type="ECO:0000313" key="4">
    <source>
        <dbReference type="EMBL" id="KKN27078.1"/>
    </source>
</evidence>
<dbReference type="InterPro" id="IPR029057">
    <property type="entry name" value="PRTase-like"/>
</dbReference>
<dbReference type="AlphaFoldDB" id="A0A0F9SCH1"/>
<protein>
    <recommendedName>
        <fullName evidence="5">Phosphoribosyltransferase domain-containing protein</fullName>
    </recommendedName>
</protein>
<feature type="domain" description="Phosphoribosyltransferase" evidence="2">
    <location>
        <begin position="158"/>
        <end position="248"/>
    </location>
</feature>
<feature type="domain" description="Double zinc ribbon" evidence="3">
    <location>
        <begin position="20"/>
        <end position="79"/>
    </location>
</feature>
<dbReference type="Gene3D" id="3.40.50.2020">
    <property type="match status" value="1"/>
</dbReference>
<dbReference type="EMBL" id="LAZR01002669">
    <property type="protein sequence ID" value="KKN27078.1"/>
    <property type="molecule type" value="Genomic_DNA"/>
</dbReference>
<organism evidence="4">
    <name type="scientific">marine sediment metagenome</name>
    <dbReference type="NCBI Taxonomy" id="412755"/>
    <lineage>
        <taxon>unclassified sequences</taxon>
        <taxon>metagenomes</taxon>
        <taxon>ecological metagenomes</taxon>
    </lineage>
</organism>
<comment type="similarity">
    <text evidence="1">Belongs to the ComF/GntX family.</text>
</comment>
<dbReference type="Pfam" id="PF00156">
    <property type="entry name" value="Pribosyltran"/>
    <property type="match status" value="1"/>
</dbReference>
<dbReference type="InterPro" id="IPR051910">
    <property type="entry name" value="ComF/GntX_DNA_util-trans"/>
</dbReference>
<evidence type="ECO:0008006" key="5">
    <source>
        <dbReference type="Google" id="ProtNLM"/>
    </source>
</evidence>
<evidence type="ECO:0000259" key="2">
    <source>
        <dbReference type="Pfam" id="PF00156"/>
    </source>
</evidence>
<proteinExistence type="inferred from homology"/>
<dbReference type="SUPFAM" id="SSF53271">
    <property type="entry name" value="PRTase-like"/>
    <property type="match status" value="1"/>
</dbReference>
<evidence type="ECO:0000256" key="1">
    <source>
        <dbReference type="ARBA" id="ARBA00008007"/>
    </source>
</evidence>
<accession>A0A0F9SCH1</accession>
<evidence type="ECO:0000259" key="3">
    <source>
        <dbReference type="Pfam" id="PF18912"/>
    </source>
</evidence>